<evidence type="ECO:0000313" key="1">
    <source>
        <dbReference type="EMBL" id="PLW52946.1"/>
    </source>
</evidence>
<organism evidence="1 2">
    <name type="scientific">Puccinia coronata f. sp. avenae</name>
    <dbReference type="NCBI Taxonomy" id="200324"/>
    <lineage>
        <taxon>Eukaryota</taxon>
        <taxon>Fungi</taxon>
        <taxon>Dikarya</taxon>
        <taxon>Basidiomycota</taxon>
        <taxon>Pucciniomycotina</taxon>
        <taxon>Pucciniomycetes</taxon>
        <taxon>Pucciniales</taxon>
        <taxon>Pucciniaceae</taxon>
        <taxon>Puccinia</taxon>
    </lineage>
</organism>
<accession>A0A2N5VSK0</accession>
<dbReference type="AlphaFoldDB" id="A0A2N5VSK0"/>
<keyword evidence="2" id="KW-1185">Reference proteome</keyword>
<gene>
    <name evidence="1" type="ORF">PCANC_05715</name>
</gene>
<evidence type="ECO:0000313" key="2">
    <source>
        <dbReference type="Proteomes" id="UP000235388"/>
    </source>
</evidence>
<comment type="caution">
    <text evidence="1">The sequence shown here is derived from an EMBL/GenBank/DDBJ whole genome shotgun (WGS) entry which is preliminary data.</text>
</comment>
<reference evidence="1 2" key="1">
    <citation type="submission" date="2017-11" db="EMBL/GenBank/DDBJ databases">
        <title>De novo assembly and phasing of dikaryotic genomes from two isolates of Puccinia coronata f. sp. avenae, the causal agent of oat crown rust.</title>
        <authorList>
            <person name="Miller M.E."/>
            <person name="Zhang Y."/>
            <person name="Omidvar V."/>
            <person name="Sperschneider J."/>
            <person name="Schwessinger B."/>
            <person name="Raley C."/>
            <person name="Palmer J.M."/>
            <person name="Garnica D."/>
            <person name="Upadhyaya N."/>
            <person name="Rathjen J."/>
            <person name="Taylor J.M."/>
            <person name="Park R.F."/>
            <person name="Dodds P.N."/>
            <person name="Hirsch C.D."/>
            <person name="Kianian S.F."/>
            <person name="Figueroa M."/>
        </authorList>
    </citation>
    <scope>NUCLEOTIDE SEQUENCE [LARGE SCALE GENOMIC DNA]</scope>
    <source>
        <strain evidence="1">12NC29</strain>
    </source>
</reference>
<sequence>MQLLAVVTVISTGNPAEMQCHKCKINFEWSGRRREQGNPKCDAPLVCLHGKSQGTSCEGIKQVNVFRCAGCSDEDVTSTLENGDKCTDQILVPIILHSYQ</sequence>
<dbReference type="Proteomes" id="UP000235388">
    <property type="component" value="Unassembled WGS sequence"/>
</dbReference>
<name>A0A2N5VSK0_9BASI</name>
<proteinExistence type="predicted"/>
<dbReference type="EMBL" id="PGCJ01000071">
    <property type="protein sequence ID" value="PLW52946.1"/>
    <property type="molecule type" value="Genomic_DNA"/>
</dbReference>
<protein>
    <submittedName>
        <fullName evidence="1">Uncharacterized protein</fullName>
    </submittedName>
</protein>